<feature type="region of interest" description="Disordered" evidence="1">
    <location>
        <begin position="1"/>
        <end position="56"/>
    </location>
</feature>
<protein>
    <recommendedName>
        <fullName evidence="2">Deoxyribonuclease NucA/NucB domain-containing protein</fullName>
    </recommendedName>
</protein>
<dbReference type="Pfam" id="PF14040">
    <property type="entry name" value="DNase_NucA_NucB"/>
    <property type="match status" value="1"/>
</dbReference>
<evidence type="ECO:0000313" key="4">
    <source>
        <dbReference type="EMBL" id="QTX09390.1"/>
    </source>
</evidence>
<accession>A0A8B0SG36</accession>
<evidence type="ECO:0000313" key="3">
    <source>
        <dbReference type="EMBL" id="MBO0614559.1"/>
    </source>
</evidence>
<dbReference type="InterPro" id="IPR029476">
    <property type="entry name" value="DNase_NucA_NucB"/>
</dbReference>
<proteinExistence type="predicted"/>
<feature type="domain" description="Deoxyribonuclease NucA/NucB" evidence="2">
    <location>
        <begin position="163"/>
        <end position="237"/>
    </location>
</feature>
<dbReference type="EMBL" id="JAFMPM010000008">
    <property type="protein sequence ID" value="MBO0614559.1"/>
    <property type="molecule type" value="Genomic_DNA"/>
</dbReference>
<name>A0A8B0SG36_9GAMM</name>
<dbReference type="RefSeq" id="WP_207252279.1">
    <property type="nucleotide sequence ID" value="NZ_JAFMPM010000008.1"/>
</dbReference>
<dbReference type="AlphaFoldDB" id="A0A8B0SG36"/>
<organism evidence="4">
    <name type="scientific">Thiothrix fructosivorans</name>
    <dbReference type="NCBI Taxonomy" id="111770"/>
    <lineage>
        <taxon>Bacteria</taxon>
        <taxon>Pseudomonadati</taxon>
        <taxon>Pseudomonadota</taxon>
        <taxon>Gammaproteobacteria</taxon>
        <taxon>Thiotrichales</taxon>
        <taxon>Thiotrichaceae</taxon>
        <taxon>Thiothrix</taxon>
    </lineage>
</organism>
<gene>
    <name evidence="4" type="ORF">J1836_012180</name>
    <name evidence="3" type="ORF">J1836_16790</name>
</gene>
<evidence type="ECO:0000256" key="1">
    <source>
        <dbReference type="SAM" id="MobiDB-lite"/>
    </source>
</evidence>
<dbReference type="Proteomes" id="UP000664466">
    <property type="component" value="Unassembled WGS sequence"/>
</dbReference>
<dbReference type="EMBL" id="CP072748">
    <property type="protein sequence ID" value="QTX09390.1"/>
    <property type="molecule type" value="Genomic_DNA"/>
</dbReference>
<feature type="compositionally biased region" description="Polar residues" evidence="1">
    <location>
        <begin position="15"/>
        <end position="44"/>
    </location>
</feature>
<sequence>MADTITGSSSPSPSTNYTQHWPLQSPQSNGNFEQALSERTNPRSPTHEEYQEALSWSEGQSLESAKARMEFIRPLVEALFPDIQGIGENVIKAQQSWNEGEYLSATGAVLAGTVENIPAGKVAKIASKADSLTVAKDVVVSSSKYPETSQHIREAIQAGHPDVLTIDRSQASARRAAALEGYKKVPNKQLDEYPPAMFKEGGQGASVKAVNPSDNMGAGACIGNQCRGLVDGSKIKITAE</sequence>
<keyword evidence="5" id="KW-1185">Reference proteome</keyword>
<reference evidence="4" key="2">
    <citation type="submission" date="2021-04" db="EMBL/GenBank/DDBJ databases">
        <title>Complete Genome and methylome analysis of Thiothrix fructosivorans ATCC 49748.</title>
        <authorList>
            <person name="Fomenkov A."/>
            <person name="Sun L."/>
            <person name="Vincze T."/>
            <person name="Grabovich M.Y."/>
            <person name="Roberts R.J."/>
        </authorList>
    </citation>
    <scope>NUCLEOTIDE SEQUENCE</scope>
    <source>
        <strain evidence="4">ATCC 49748</strain>
    </source>
</reference>
<reference evidence="3 5" key="1">
    <citation type="submission" date="2021-03" db="EMBL/GenBank/DDBJ databases">
        <title>Draft genome and methylome analysis of Thiotrix fructosivoruns ATCC 49748.</title>
        <authorList>
            <person name="Fomenkov A."/>
            <person name="Grabovich M.Y."/>
            <person name="Roberts R.J."/>
        </authorList>
    </citation>
    <scope>NUCLEOTIDE SEQUENCE [LARGE SCALE GENOMIC DNA]</scope>
    <source>
        <strain evidence="3 5">ATCC 49748</strain>
    </source>
</reference>
<evidence type="ECO:0000313" key="5">
    <source>
        <dbReference type="Proteomes" id="UP000664466"/>
    </source>
</evidence>
<evidence type="ECO:0000259" key="2">
    <source>
        <dbReference type="Pfam" id="PF14040"/>
    </source>
</evidence>